<keyword evidence="1" id="KW-0812">Transmembrane</keyword>
<proteinExistence type="predicted"/>
<feature type="transmembrane region" description="Helical" evidence="1">
    <location>
        <begin position="12"/>
        <end position="30"/>
    </location>
</feature>
<evidence type="ECO:0000313" key="2">
    <source>
        <dbReference type="EMBL" id="MBX29729.1"/>
    </source>
</evidence>
<reference evidence="2" key="1">
    <citation type="submission" date="2018-02" db="EMBL/GenBank/DDBJ databases">
        <title>Rhizophora mucronata_Transcriptome.</title>
        <authorList>
            <person name="Meera S.P."/>
            <person name="Sreeshan A."/>
            <person name="Augustine A."/>
        </authorList>
    </citation>
    <scope>NUCLEOTIDE SEQUENCE</scope>
    <source>
        <tissue evidence="2">Leaf</tissue>
    </source>
</reference>
<accession>A0A2P2MHM4</accession>
<keyword evidence="1" id="KW-0472">Membrane</keyword>
<protein>
    <submittedName>
        <fullName evidence="2">Uncharacterized protein</fullName>
    </submittedName>
</protein>
<evidence type="ECO:0000256" key="1">
    <source>
        <dbReference type="SAM" id="Phobius"/>
    </source>
</evidence>
<keyword evidence="1" id="KW-1133">Transmembrane helix</keyword>
<name>A0A2P2MHM4_RHIMU</name>
<dbReference type="EMBL" id="GGEC01049245">
    <property type="protein sequence ID" value="MBX29729.1"/>
    <property type="molecule type" value="Transcribed_RNA"/>
</dbReference>
<sequence length="33" mass="3758">MPLGFQVSSLSVSLYLCVSLFTCRLMCFDLNRI</sequence>
<dbReference type="AlphaFoldDB" id="A0A2P2MHM4"/>
<organism evidence="2">
    <name type="scientific">Rhizophora mucronata</name>
    <name type="common">Asiatic mangrove</name>
    <dbReference type="NCBI Taxonomy" id="61149"/>
    <lineage>
        <taxon>Eukaryota</taxon>
        <taxon>Viridiplantae</taxon>
        <taxon>Streptophyta</taxon>
        <taxon>Embryophyta</taxon>
        <taxon>Tracheophyta</taxon>
        <taxon>Spermatophyta</taxon>
        <taxon>Magnoliopsida</taxon>
        <taxon>eudicotyledons</taxon>
        <taxon>Gunneridae</taxon>
        <taxon>Pentapetalae</taxon>
        <taxon>rosids</taxon>
        <taxon>fabids</taxon>
        <taxon>Malpighiales</taxon>
        <taxon>Rhizophoraceae</taxon>
        <taxon>Rhizophora</taxon>
    </lineage>
</organism>